<protein>
    <submittedName>
        <fullName evidence="1">Uncharacterized protein</fullName>
    </submittedName>
</protein>
<dbReference type="AlphaFoldDB" id="A0A828Z6J8"/>
<organism evidence="1 2">
    <name type="scientific">Leptospira weilii str. 2006001853</name>
    <dbReference type="NCBI Taxonomy" id="1001589"/>
    <lineage>
        <taxon>Bacteria</taxon>
        <taxon>Pseudomonadati</taxon>
        <taxon>Spirochaetota</taxon>
        <taxon>Spirochaetia</taxon>
        <taxon>Leptospirales</taxon>
        <taxon>Leptospiraceae</taxon>
        <taxon>Leptospira</taxon>
    </lineage>
</organism>
<sequence length="53" mass="6292">MVRGKELESRKWFFRLVSSRNLRKKLGKTLANGNDERILRATSRNMRKILCTI</sequence>
<dbReference type="Proteomes" id="UP000001338">
    <property type="component" value="Unassembled WGS sequence"/>
</dbReference>
<reference evidence="1 2" key="1">
    <citation type="submission" date="2012-10" db="EMBL/GenBank/DDBJ databases">
        <authorList>
            <person name="Harkins D.M."/>
            <person name="Durkin A.S."/>
            <person name="Brinkac L.M."/>
            <person name="Haft D.H."/>
            <person name="Selengut J.D."/>
            <person name="Sanka R."/>
            <person name="DePew J."/>
            <person name="Purushe J."/>
            <person name="Whelen A.C."/>
            <person name="Vinetz J.M."/>
            <person name="Sutton G.G."/>
            <person name="Nierman W.C."/>
            <person name="Fouts D.E."/>
        </authorList>
    </citation>
    <scope>NUCLEOTIDE SEQUENCE [LARGE SCALE GENOMIC DNA]</scope>
    <source>
        <strain evidence="1 2">2006001853</strain>
    </source>
</reference>
<dbReference type="EMBL" id="AFLV02000009">
    <property type="protein sequence ID" value="EKR66046.1"/>
    <property type="molecule type" value="Genomic_DNA"/>
</dbReference>
<accession>A0A828Z6J8</accession>
<comment type="caution">
    <text evidence="1">The sequence shown here is derived from an EMBL/GenBank/DDBJ whole genome shotgun (WGS) entry which is preliminary data.</text>
</comment>
<gene>
    <name evidence="1" type="ORF">LEP1GSC036_0763</name>
</gene>
<proteinExistence type="predicted"/>
<evidence type="ECO:0000313" key="1">
    <source>
        <dbReference type="EMBL" id="EKR66046.1"/>
    </source>
</evidence>
<evidence type="ECO:0000313" key="2">
    <source>
        <dbReference type="Proteomes" id="UP000001338"/>
    </source>
</evidence>
<name>A0A828Z6J8_9LEPT</name>